<comment type="caution">
    <text evidence="3">The sequence shown here is derived from an EMBL/GenBank/DDBJ whole genome shotgun (WGS) entry which is preliminary data.</text>
</comment>
<name>A0A0W8IK33_9MICO</name>
<accession>A0A0W8IK33</accession>
<feature type="domain" description="DUF6242" evidence="2">
    <location>
        <begin position="151"/>
        <end position="239"/>
    </location>
</feature>
<sequence>MSTRARRPHRGLAAVAAAALGLALAGCAPTADQDSSETGAGIAITHIHAAVRDPGSGDLLLATHQGLFRQDGADLVAVGPVMDLMSFTVDADGTYYASGHPGLQADLPEPLGLITSADQGTTWTVASRGGESDFHALTASGSTVAGYDGTLRTSSDRRTWRQRPIAAPPRALAASPDGTLLATTSAGLLRSTDDGATWSTLTPPEPAVLVAWADTSTVVALTTGGRIATSTDAGKSWTLGATVLGEAGALSAGRTSEGSLEVIAVVGDTVIRTLDEGATTEVLVG</sequence>
<dbReference type="AlphaFoldDB" id="A0A0W8IK33"/>
<dbReference type="InterPro" id="IPR015943">
    <property type="entry name" value="WD40/YVTN_repeat-like_dom_sf"/>
</dbReference>
<dbReference type="PROSITE" id="PS51257">
    <property type="entry name" value="PROKAR_LIPOPROTEIN"/>
    <property type="match status" value="1"/>
</dbReference>
<dbReference type="RefSeq" id="WP_058889675.1">
    <property type="nucleotide sequence ID" value="NZ_LQBL01000001.1"/>
</dbReference>
<feature type="chain" id="PRO_5039338903" description="DUF6242 domain-containing protein" evidence="1">
    <location>
        <begin position="31"/>
        <end position="285"/>
    </location>
</feature>
<dbReference type="STRING" id="767452.AVL62_15775"/>
<keyword evidence="4" id="KW-1185">Reference proteome</keyword>
<dbReference type="EMBL" id="LQBL01000001">
    <property type="protein sequence ID" value="KUG60000.1"/>
    <property type="molecule type" value="Genomic_DNA"/>
</dbReference>
<keyword evidence="1" id="KW-0732">Signal</keyword>
<dbReference type="NCBIfam" id="NF045728">
    <property type="entry name" value="glycosyl_F510_1955"/>
    <property type="match status" value="1"/>
</dbReference>
<evidence type="ECO:0000256" key="1">
    <source>
        <dbReference type="SAM" id="SignalP"/>
    </source>
</evidence>
<dbReference type="Proteomes" id="UP000054837">
    <property type="component" value="Unassembled WGS sequence"/>
</dbReference>
<organism evidence="3 4">
    <name type="scientific">Serinicoccus chungangensis</name>
    <dbReference type="NCBI Taxonomy" id="767452"/>
    <lineage>
        <taxon>Bacteria</taxon>
        <taxon>Bacillati</taxon>
        <taxon>Actinomycetota</taxon>
        <taxon>Actinomycetes</taxon>
        <taxon>Micrococcales</taxon>
        <taxon>Ornithinimicrobiaceae</taxon>
        <taxon>Serinicoccus</taxon>
    </lineage>
</organism>
<reference evidence="3 4" key="1">
    <citation type="submission" date="2015-12" db="EMBL/GenBank/DDBJ databases">
        <title>Serinicoccus chungangenesis strain CD08_5 genome sequencing and assembly.</title>
        <authorList>
            <person name="Chander A.M."/>
            <person name="Kaur G."/>
            <person name="Nair G.R."/>
            <person name="Dhawan D.K."/>
            <person name="Kochhar R.K."/>
            <person name="Mayilraj S."/>
            <person name="Bhadada S.K."/>
        </authorList>
    </citation>
    <scope>NUCLEOTIDE SEQUENCE [LARGE SCALE GENOMIC DNA]</scope>
    <source>
        <strain evidence="3 4">CD08_5</strain>
    </source>
</reference>
<evidence type="ECO:0000313" key="3">
    <source>
        <dbReference type="EMBL" id="KUG60000.1"/>
    </source>
</evidence>
<evidence type="ECO:0000259" key="2">
    <source>
        <dbReference type="Pfam" id="PF25852"/>
    </source>
</evidence>
<evidence type="ECO:0000313" key="4">
    <source>
        <dbReference type="Proteomes" id="UP000054837"/>
    </source>
</evidence>
<dbReference type="OrthoDB" id="9764804at2"/>
<feature type="signal peptide" evidence="1">
    <location>
        <begin position="1"/>
        <end position="30"/>
    </location>
</feature>
<gene>
    <name evidence="3" type="ORF">AVL62_15775</name>
</gene>
<dbReference type="CDD" id="cd15482">
    <property type="entry name" value="Sialidase_non-viral"/>
    <property type="match status" value="1"/>
</dbReference>
<dbReference type="Gene3D" id="2.130.10.10">
    <property type="entry name" value="YVTN repeat-like/Quinoprotein amine dehydrogenase"/>
    <property type="match status" value="1"/>
</dbReference>
<dbReference type="Pfam" id="PF25852">
    <property type="entry name" value="DUF6242_C"/>
    <property type="match status" value="1"/>
</dbReference>
<proteinExistence type="predicted"/>
<protein>
    <recommendedName>
        <fullName evidence="2">DUF6242 domain-containing protein</fullName>
    </recommendedName>
</protein>
<dbReference type="InterPro" id="IPR054817">
    <property type="entry name" value="Glycosyl_F510_1955-like"/>
</dbReference>
<dbReference type="InterPro" id="IPR058667">
    <property type="entry name" value="DUF6242_C"/>
</dbReference>
<dbReference type="SUPFAM" id="SSF110296">
    <property type="entry name" value="Oligoxyloglucan reducing end-specific cellobiohydrolase"/>
    <property type="match status" value="1"/>
</dbReference>